<evidence type="ECO:0000256" key="1">
    <source>
        <dbReference type="SAM" id="MobiDB-lite"/>
    </source>
</evidence>
<reference evidence="3" key="1">
    <citation type="journal article" date="2015" name="Genome Announc.">
        <title>Draft genome sequence of the cellulolytic fungus Chaetomium globosum.</title>
        <authorList>
            <person name="Cuomo C.A."/>
            <person name="Untereiner W.A."/>
            <person name="Ma L.-J."/>
            <person name="Grabherr M."/>
            <person name="Birren B.W."/>
        </authorList>
    </citation>
    <scope>NUCLEOTIDE SEQUENCE [LARGE SCALE GENOMIC DNA]</scope>
    <source>
        <strain evidence="3">ATCC 6205 / CBS 148.51 / DSM 1962 / NBRC 6347 / NRRL 1970</strain>
    </source>
</reference>
<name>Q2H9J9_CHAGB</name>
<feature type="region of interest" description="Disordered" evidence="1">
    <location>
        <begin position="65"/>
        <end position="88"/>
    </location>
</feature>
<dbReference type="EMBL" id="CH408030">
    <property type="protein sequence ID" value="EAQ91170.1"/>
    <property type="molecule type" value="Genomic_DNA"/>
</dbReference>
<dbReference type="AlphaFoldDB" id="Q2H9J9"/>
<accession>Q2H9J9</accession>
<dbReference type="HOGENOM" id="CLU_1786618_0_0_1"/>
<feature type="compositionally biased region" description="Low complexity" evidence="1">
    <location>
        <begin position="79"/>
        <end position="88"/>
    </location>
</feature>
<protein>
    <submittedName>
        <fullName evidence="2">Uncharacterized protein</fullName>
    </submittedName>
</protein>
<dbReference type="RefSeq" id="XP_001229621.1">
    <property type="nucleotide sequence ID" value="XM_001229620.1"/>
</dbReference>
<gene>
    <name evidence="2" type="ORF">CHGG_03105</name>
</gene>
<organism evidence="2 3">
    <name type="scientific">Chaetomium globosum (strain ATCC 6205 / CBS 148.51 / DSM 1962 / NBRC 6347 / NRRL 1970)</name>
    <name type="common">Soil fungus</name>
    <dbReference type="NCBI Taxonomy" id="306901"/>
    <lineage>
        <taxon>Eukaryota</taxon>
        <taxon>Fungi</taxon>
        <taxon>Dikarya</taxon>
        <taxon>Ascomycota</taxon>
        <taxon>Pezizomycotina</taxon>
        <taxon>Sordariomycetes</taxon>
        <taxon>Sordariomycetidae</taxon>
        <taxon>Sordariales</taxon>
        <taxon>Chaetomiaceae</taxon>
        <taxon>Chaetomium</taxon>
    </lineage>
</organism>
<dbReference type="Proteomes" id="UP000001056">
    <property type="component" value="Unassembled WGS sequence"/>
</dbReference>
<keyword evidence="3" id="KW-1185">Reference proteome</keyword>
<dbReference type="InParanoid" id="Q2H9J9"/>
<dbReference type="VEuPathDB" id="FungiDB:CHGG_03105"/>
<evidence type="ECO:0000313" key="3">
    <source>
        <dbReference type="Proteomes" id="UP000001056"/>
    </source>
</evidence>
<proteinExistence type="predicted"/>
<evidence type="ECO:0000313" key="2">
    <source>
        <dbReference type="EMBL" id="EAQ91170.1"/>
    </source>
</evidence>
<sequence length="145" mass="15965">MWFQSPTRVPAHGYPTIRAGTGGAATGLRYLGSVYIQHVDVALRSSSSSHPVSCSWIGVRRPSYRPARTHRKRNKPKDGLFGAAARGSRRSATFGRPLPFLGKAYTPSSEPAKAGYYKGGTGNWSISEHQAWWRSLARMGARQLY</sequence>
<dbReference type="GeneID" id="4388960"/>